<feature type="chain" id="PRO_5006624157" evidence="1">
    <location>
        <begin position="36"/>
        <end position="242"/>
    </location>
</feature>
<name>A0A0S4LMN8_9BACT</name>
<dbReference type="AlphaFoldDB" id="A0A0S4LMN8"/>
<dbReference type="Proteomes" id="UP000199032">
    <property type="component" value="Unassembled WGS sequence"/>
</dbReference>
<keyword evidence="1" id="KW-0732">Signal</keyword>
<feature type="signal peptide" evidence="1">
    <location>
        <begin position="1"/>
        <end position="35"/>
    </location>
</feature>
<evidence type="ECO:0000313" key="3">
    <source>
        <dbReference type="Proteomes" id="UP000199032"/>
    </source>
</evidence>
<reference evidence="2 3" key="1">
    <citation type="submission" date="2015-10" db="EMBL/GenBank/DDBJ databases">
        <authorList>
            <person name="Gilbert D.G."/>
        </authorList>
    </citation>
    <scope>NUCLEOTIDE SEQUENCE [LARGE SCALE GENOMIC DNA]</scope>
    <source>
        <strain evidence="2">COMA1</strain>
    </source>
</reference>
<proteinExistence type="predicted"/>
<protein>
    <submittedName>
        <fullName evidence="2">Uncharacterized protein</fullName>
    </submittedName>
</protein>
<dbReference type="STRING" id="1742972.COMA1_30446"/>
<keyword evidence="3" id="KW-1185">Reference proteome</keyword>
<accession>A0A0S4LMN8</accession>
<dbReference type="OrthoDB" id="9791651at2"/>
<dbReference type="EMBL" id="CZQA01000009">
    <property type="protein sequence ID" value="CUS37174.1"/>
    <property type="molecule type" value="Genomic_DNA"/>
</dbReference>
<dbReference type="RefSeq" id="WP_141654352.1">
    <property type="nucleotide sequence ID" value="NZ_CZQA01000009.1"/>
</dbReference>
<evidence type="ECO:0000313" key="2">
    <source>
        <dbReference type="EMBL" id="CUS37174.1"/>
    </source>
</evidence>
<evidence type="ECO:0000256" key="1">
    <source>
        <dbReference type="SAM" id="SignalP"/>
    </source>
</evidence>
<sequence length="242" mass="26853">MNGRSAVRSSGKLLRCLASGLVLCAVSLSSATARSEDDPGPRPLRTISLVQIEQLLPSGTHLLINRGAMESFLVALEGTPPDWPTVYGRGHHDPEHDERLFNLNRARDAARKENPTLTWRIAFIWTGEVSHFDSETRSYAIAVGPEFTPTSWGVVRFKPEEVPGNLRVRPDKYLADWIDRSLLRHKSVPVSLVMVGALIPTESVIYDFSHEEEGMGLIMPVVRVEQIEILLVQPPASGARQD</sequence>
<gene>
    <name evidence="2" type="ORF">COMA1_30446</name>
</gene>
<organism evidence="2 3">
    <name type="scientific">Candidatus Nitrospira nitrosa</name>
    <dbReference type="NCBI Taxonomy" id="1742972"/>
    <lineage>
        <taxon>Bacteria</taxon>
        <taxon>Pseudomonadati</taxon>
        <taxon>Nitrospirota</taxon>
        <taxon>Nitrospiria</taxon>
        <taxon>Nitrospirales</taxon>
        <taxon>Nitrospiraceae</taxon>
        <taxon>Nitrospira</taxon>
    </lineage>
</organism>